<dbReference type="InterPro" id="IPR025287">
    <property type="entry name" value="WAK_GUB"/>
</dbReference>
<feature type="domain" description="Wall-associated receptor kinase galacturonan-binding" evidence="8">
    <location>
        <begin position="46"/>
        <end position="111"/>
    </location>
</feature>
<comment type="caution">
    <text evidence="10">The sequence shown here is derived from an EMBL/GenBank/DDBJ whole genome shotgun (WGS) entry which is preliminary data.</text>
</comment>
<keyword evidence="4" id="KW-0325">Glycoprotein</keyword>
<evidence type="ECO:0000256" key="3">
    <source>
        <dbReference type="ARBA" id="ARBA00022729"/>
    </source>
</evidence>
<feature type="domain" description="Wall-associated receptor kinase C-terminal" evidence="9">
    <location>
        <begin position="159"/>
        <end position="249"/>
    </location>
</feature>
<evidence type="ECO:0000256" key="4">
    <source>
        <dbReference type="ARBA" id="ARBA00023180"/>
    </source>
</evidence>
<evidence type="ECO:0000259" key="8">
    <source>
        <dbReference type="Pfam" id="PF13947"/>
    </source>
</evidence>
<dbReference type="EC" id="2.7.11.1" evidence="2"/>
<organism evidence="10 11">
    <name type="scientific">Stylosanthes scabra</name>
    <dbReference type="NCBI Taxonomy" id="79078"/>
    <lineage>
        <taxon>Eukaryota</taxon>
        <taxon>Viridiplantae</taxon>
        <taxon>Streptophyta</taxon>
        <taxon>Embryophyta</taxon>
        <taxon>Tracheophyta</taxon>
        <taxon>Spermatophyta</taxon>
        <taxon>Magnoliopsida</taxon>
        <taxon>eudicotyledons</taxon>
        <taxon>Gunneridae</taxon>
        <taxon>Pentapetalae</taxon>
        <taxon>rosids</taxon>
        <taxon>fabids</taxon>
        <taxon>Fabales</taxon>
        <taxon>Fabaceae</taxon>
        <taxon>Papilionoideae</taxon>
        <taxon>50 kb inversion clade</taxon>
        <taxon>dalbergioids sensu lato</taxon>
        <taxon>Dalbergieae</taxon>
        <taxon>Pterocarpus clade</taxon>
        <taxon>Stylosanthes</taxon>
    </lineage>
</organism>
<name>A0ABU6QQG1_9FABA</name>
<keyword evidence="3 7" id="KW-0732">Signal</keyword>
<comment type="catalytic activity">
    <reaction evidence="5">
        <text>L-threonyl-[protein] + ATP = O-phospho-L-threonyl-[protein] + ADP + H(+)</text>
        <dbReference type="Rhea" id="RHEA:46608"/>
        <dbReference type="Rhea" id="RHEA-COMP:11060"/>
        <dbReference type="Rhea" id="RHEA-COMP:11605"/>
        <dbReference type="ChEBI" id="CHEBI:15378"/>
        <dbReference type="ChEBI" id="CHEBI:30013"/>
        <dbReference type="ChEBI" id="CHEBI:30616"/>
        <dbReference type="ChEBI" id="CHEBI:61977"/>
        <dbReference type="ChEBI" id="CHEBI:456216"/>
        <dbReference type="EC" id="2.7.11.1"/>
    </reaction>
</comment>
<evidence type="ECO:0000256" key="5">
    <source>
        <dbReference type="ARBA" id="ARBA00047899"/>
    </source>
</evidence>
<accession>A0ABU6QQG1</accession>
<dbReference type="PANTHER" id="PTHR33138">
    <property type="entry name" value="OS01G0690200 PROTEIN"/>
    <property type="match status" value="1"/>
</dbReference>
<dbReference type="Pfam" id="PF14380">
    <property type="entry name" value="WAK_assoc"/>
    <property type="match status" value="1"/>
</dbReference>
<comment type="catalytic activity">
    <reaction evidence="6">
        <text>L-seryl-[protein] + ATP = O-phospho-L-seryl-[protein] + ADP + H(+)</text>
        <dbReference type="Rhea" id="RHEA:17989"/>
        <dbReference type="Rhea" id="RHEA-COMP:9863"/>
        <dbReference type="Rhea" id="RHEA-COMP:11604"/>
        <dbReference type="ChEBI" id="CHEBI:15378"/>
        <dbReference type="ChEBI" id="CHEBI:29999"/>
        <dbReference type="ChEBI" id="CHEBI:30616"/>
        <dbReference type="ChEBI" id="CHEBI:83421"/>
        <dbReference type="ChEBI" id="CHEBI:456216"/>
        <dbReference type="EC" id="2.7.11.1"/>
    </reaction>
</comment>
<evidence type="ECO:0000313" key="10">
    <source>
        <dbReference type="EMBL" id="MED6113954.1"/>
    </source>
</evidence>
<dbReference type="Pfam" id="PF13947">
    <property type="entry name" value="GUB_WAK_bind"/>
    <property type="match status" value="1"/>
</dbReference>
<evidence type="ECO:0000256" key="1">
    <source>
        <dbReference type="ARBA" id="ARBA00004167"/>
    </source>
</evidence>
<keyword evidence="11" id="KW-1185">Reference proteome</keyword>
<protein>
    <recommendedName>
        <fullName evidence="2">non-specific serine/threonine protein kinase</fullName>
        <ecNumber evidence="2">2.7.11.1</ecNumber>
    </recommendedName>
</protein>
<dbReference type="PANTHER" id="PTHR33138:SF74">
    <property type="entry name" value="WALL-ASSOCIATED RECEPTOR KINASE, GALACTURONAN-BINDING DOMAIN-CONTAINING PROTEIN-RELATED"/>
    <property type="match status" value="1"/>
</dbReference>
<gene>
    <name evidence="10" type="ORF">PIB30_075615</name>
</gene>
<feature type="signal peptide" evidence="7">
    <location>
        <begin position="1"/>
        <end position="35"/>
    </location>
</feature>
<dbReference type="InterPro" id="IPR032872">
    <property type="entry name" value="WAK_assoc_C"/>
</dbReference>
<evidence type="ECO:0000259" key="9">
    <source>
        <dbReference type="Pfam" id="PF14380"/>
    </source>
</evidence>
<evidence type="ECO:0000313" key="11">
    <source>
        <dbReference type="Proteomes" id="UP001341840"/>
    </source>
</evidence>
<sequence>MDNHIGIHVHMHIPPIRSFIHLLLLINTLIPSSLSQQPLSNRYSVCSQQPYNCGTLSILSYPFWGGDRPSYCGGGHQFNLVCDTGLTTSIEITSQKFQVIFIDTLQNKMRMMPMPQEEDDFCSMKLDFNLTSPSFWYSETVQNITIFYDCPSGISNFTCPSSSLSNHGNNNNVVFYEGVEEQVLKDNPKLKECGRSLRVASDEDVLNPTVTVDNQIFEALNRGFHVEYSIPEKCKRCMRSGGVCGSSSGDPDGSNAALSCYVPHVTSMSSFPS</sequence>
<feature type="chain" id="PRO_5046866554" description="non-specific serine/threonine protein kinase" evidence="7">
    <location>
        <begin position="36"/>
        <end position="273"/>
    </location>
</feature>
<dbReference type="Proteomes" id="UP001341840">
    <property type="component" value="Unassembled WGS sequence"/>
</dbReference>
<evidence type="ECO:0000256" key="2">
    <source>
        <dbReference type="ARBA" id="ARBA00012513"/>
    </source>
</evidence>
<proteinExistence type="predicted"/>
<evidence type="ECO:0000256" key="6">
    <source>
        <dbReference type="ARBA" id="ARBA00048679"/>
    </source>
</evidence>
<evidence type="ECO:0000256" key="7">
    <source>
        <dbReference type="SAM" id="SignalP"/>
    </source>
</evidence>
<comment type="subcellular location">
    <subcellularLocation>
        <location evidence="1">Membrane</location>
        <topology evidence="1">Single-pass membrane protein</topology>
    </subcellularLocation>
</comment>
<reference evidence="10 11" key="1">
    <citation type="journal article" date="2023" name="Plants (Basel)">
        <title>Bridging the Gap: Combining Genomics and Transcriptomics Approaches to Understand Stylosanthes scabra, an Orphan Legume from the Brazilian Caatinga.</title>
        <authorList>
            <person name="Ferreira-Neto J.R.C."/>
            <person name="da Silva M.D."/>
            <person name="Binneck E."/>
            <person name="de Melo N.F."/>
            <person name="da Silva R.H."/>
            <person name="de Melo A.L.T.M."/>
            <person name="Pandolfi V."/>
            <person name="Bustamante F.O."/>
            <person name="Brasileiro-Vidal A.C."/>
            <person name="Benko-Iseppon A.M."/>
        </authorList>
    </citation>
    <scope>NUCLEOTIDE SEQUENCE [LARGE SCALE GENOMIC DNA]</scope>
    <source>
        <tissue evidence="10">Leaves</tissue>
    </source>
</reference>
<dbReference type="EMBL" id="JASCZI010000969">
    <property type="protein sequence ID" value="MED6113954.1"/>
    <property type="molecule type" value="Genomic_DNA"/>
</dbReference>